<accession>A0A2P2JQJ7</accession>
<dbReference type="AlphaFoldDB" id="A0A2P2JQJ7"/>
<reference evidence="1" key="1">
    <citation type="submission" date="2018-02" db="EMBL/GenBank/DDBJ databases">
        <title>Rhizophora mucronata_Transcriptome.</title>
        <authorList>
            <person name="Meera S.P."/>
            <person name="Sreeshan A."/>
            <person name="Augustine A."/>
        </authorList>
    </citation>
    <scope>NUCLEOTIDE SEQUENCE</scope>
    <source>
        <tissue evidence="1">Leaf</tissue>
    </source>
</reference>
<proteinExistence type="predicted"/>
<sequence>MQKHRIKNKLTHLHQLQIQSDIKDQIANSTQKGTKWWLLQIAKRKQCNDSC</sequence>
<protein>
    <submittedName>
        <fullName evidence="1">Uncharacterized protein</fullName>
    </submittedName>
</protein>
<organism evidence="1">
    <name type="scientific">Rhizophora mucronata</name>
    <name type="common">Asiatic mangrove</name>
    <dbReference type="NCBI Taxonomy" id="61149"/>
    <lineage>
        <taxon>Eukaryota</taxon>
        <taxon>Viridiplantae</taxon>
        <taxon>Streptophyta</taxon>
        <taxon>Embryophyta</taxon>
        <taxon>Tracheophyta</taxon>
        <taxon>Spermatophyta</taxon>
        <taxon>Magnoliopsida</taxon>
        <taxon>eudicotyledons</taxon>
        <taxon>Gunneridae</taxon>
        <taxon>Pentapetalae</taxon>
        <taxon>rosids</taxon>
        <taxon>fabids</taxon>
        <taxon>Malpighiales</taxon>
        <taxon>Rhizophoraceae</taxon>
        <taxon>Rhizophora</taxon>
    </lineage>
</organism>
<evidence type="ECO:0000313" key="1">
    <source>
        <dbReference type="EMBL" id="MBW95746.1"/>
    </source>
</evidence>
<name>A0A2P2JQJ7_RHIMU</name>
<dbReference type="EMBL" id="GGEC01015263">
    <property type="protein sequence ID" value="MBW95746.1"/>
    <property type="molecule type" value="Transcribed_RNA"/>
</dbReference>